<sequence length="309" mass="33773">MASGSKKVIYAALLGNSLIAVSKFIAASITGSSAMISEGVHSLVDTGNQVLMLHGLRRAKKQPDQKHPFGYGMELYFWSFVVAILIFALGSGISLYEGIKHIRNPEVITDPTWNYVVLGLAIIFEGWAWSVAYIEFQKVKGDRGLWEEVRRSKDPTIFTILFEDTAAMLGLITALVGIFFAQHLGIPELDGVASVVIAAILAGVAVLLSIECKGLLIGESAGTVVTEGIREILRDNGRILSVNELLTMHLGPTDILVNVSLDFADSMSSSEVEEMISDMETRIKKQFPNVKRVFIEAQSFLSHNRSISE</sequence>
<comment type="caution">
    <text evidence="10">The sequence shown here is derived from an EMBL/GenBank/DDBJ whole genome shotgun (WGS) entry which is preliminary data.</text>
</comment>
<dbReference type="InterPro" id="IPR058533">
    <property type="entry name" value="Cation_efflux_TM"/>
</dbReference>
<evidence type="ECO:0000259" key="8">
    <source>
        <dbReference type="Pfam" id="PF01545"/>
    </source>
</evidence>
<evidence type="ECO:0000259" key="9">
    <source>
        <dbReference type="Pfam" id="PF16916"/>
    </source>
</evidence>
<dbReference type="SUPFAM" id="SSF160240">
    <property type="entry name" value="Cation efflux protein cytoplasmic domain-like"/>
    <property type="match status" value="1"/>
</dbReference>
<accession>A0A6L8W5H4</accession>
<dbReference type="InterPro" id="IPR040177">
    <property type="entry name" value="SLC30A9"/>
</dbReference>
<evidence type="ECO:0000313" key="10">
    <source>
        <dbReference type="EMBL" id="MZR30318.1"/>
    </source>
</evidence>
<dbReference type="Pfam" id="PF01545">
    <property type="entry name" value="Cation_efflux"/>
    <property type="match status" value="1"/>
</dbReference>
<keyword evidence="11" id="KW-1185">Reference proteome</keyword>
<evidence type="ECO:0000256" key="4">
    <source>
        <dbReference type="ARBA" id="ARBA00022692"/>
    </source>
</evidence>
<feature type="domain" description="Cation efflux protein transmembrane" evidence="8">
    <location>
        <begin position="10"/>
        <end position="212"/>
    </location>
</feature>
<evidence type="ECO:0000256" key="2">
    <source>
        <dbReference type="ARBA" id="ARBA00008114"/>
    </source>
</evidence>
<dbReference type="PANTHER" id="PTHR13414">
    <property type="entry name" value="HUEL-CATION TRANSPORTER"/>
    <property type="match status" value="1"/>
</dbReference>
<dbReference type="PANTHER" id="PTHR13414:SF9">
    <property type="entry name" value="PROTON-COUPLED ZINC ANTIPORTER SLC30A9, MITOCHONDRIAL"/>
    <property type="match status" value="1"/>
</dbReference>
<gene>
    <name evidence="10" type="ORF">GQE98_06675</name>
</gene>
<keyword evidence="6 7" id="KW-0472">Membrane</keyword>
<dbReference type="EMBL" id="WTUW01000002">
    <property type="protein sequence ID" value="MZR30318.1"/>
    <property type="molecule type" value="Genomic_DNA"/>
</dbReference>
<name>A0A6L8W5H4_9PROT</name>
<evidence type="ECO:0000313" key="11">
    <source>
        <dbReference type="Proteomes" id="UP000476030"/>
    </source>
</evidence>
<feature type="domain" description="Cation efflux protein cytoplasmic" evidence="9">
    <location>
        <begin position="227"/>
        <end position="295"/>
    </location>
</feature>
<comment type="subcellular location">
    <subcellularLocation>
        <location evidence="1">Membrane</location>
        <topology evidence="1">Multi-pass membrane protein</topology>
    </subcellularLocation>
</comment>
<dbReference type="InterPro" id="IPR027469">
    <property type="entry name" value="Cation_efflux_TMD_sf"/>
</dbReference>
<keyword evidence="4 7" id="KW-0812">Transmembrane</keyword>
<dbReference type="Proteomes" id="UP000476030">
    <property type="component" value="Unassembled WGS sequence"/>
</dbReference>
<dbReference type="AlphaFoldDB" id="A0A6L8W5H4"/>
<feature type="transmembrane region" description="Helical" evidence="7">
    <location>
        <begin position="116"/>
        <end position="136"/>
    </location>
</feature>
<feature type="transmembrane region" description="Helical" evidence="7">
    <location>
        <begin position="75"/>
        <end position="96"/>
    </location>
</feature>
<evidence type="ECO:0000256" key="5">
    <source>
        <dbReference type="ARBA" id="ARBA00022989"/>
    </source>
</evidence>
<keyword evidence="3" id="KW-0813">Transport</keyword>
<dbReference type="RefSeq" id="WP_161314912.1">
    <property type="nucleotide sequence ID" value="NZ_WTUW01000002.1"/>
</dbReference>
<comment type="similarity">
    <text evidence="2">Belongs to the cation diffusion facilitator (CDF) transporter (TC 2.A.4) family.</text>
</comment>
<dbReference type="GO" id="GO:0008324">
    <property type="term" value="F:monoatomic cation transmembrane transporter activity"/>
    <property type="evidence" value="ECO:0007669"/>
    <property type="project" value="InterPro"/>
</dbReference>
<dbReference type="Pfam" id="PF16916">
    <property type="entry name" value="ZT_dimer"/>
    <property type="match status" value="1"/>
</dbReference>
<feature type="transmembrane region" description="Helical" evidence="7">
    <location>
        <begin position="157"/>
        <end position="180"/>
    </location>
</feature>
<dbReference type="Gene3D" id="1.20.1510.10">
    <property type="entry name" value="Cation efflux protein transmembrane domain"/>
    <property type="match status" value="1"/>
</dbReference>
<evidence type="ECO:0000256" key="3">
    <source>
        <dbReference type="ARBA" id="ARBA00022448"/>
    </source>
</evidence>
<protein>
    <submittedName>
        <fullName evidence="10">Cation diffusion facilitator family transporter</fullName>
    </submittedName>
</protein>
<evidence type="ECO:0000256" key="7">
    <source>
        <dbReference type="SAM" id="Phobius"/>
    </source>
</evidence>
<dbReference type="InterPro" id="IPR036837">
    <property type="entry name" value="Cation_efflux_CTD_sf"/>
</dbReference>
<dbReference type="GO" id="GO:0016020">
    <property type="term" value="C:membrane"/>
    <property type="evidence" value="ECO:0007669"/>
    <property type="project" value="UniProtKB-SubCell"/>
</dbReference>
<organism evidence="10 11">
    <name type="scientific">Sneathiella litorea</name>
    <dbReference type="NCBI Taxonomy" id="2606216"/>
    <lineage>
        <taxon>Bacteria</taxon>
        <taxon>Pseudomonadati</taxon>
        <taxon>Pseudomonadota</taxon>
        <taxon>Alphaproteobacteria</taxon>
        <taxon>Sneathiellales</taxon>
        <taxon>Sneathiellaceae</taxon>
        <taxon>Sneathiella</taxon>
    </lineage>
</organism>
<dbReference type="GO" id="GO:0006829">
    <property type="term" value="P:zinc ion transport"/>
    <property type="evidence" value="ECO:0007669"/>
    <property type="project" value="InterPro"/>
</dbReference>
<evidence type="ECO:0000256" key="6">
    <source>
        <dbReference type="ARBA" id="ARBA00023136"/>
    </source>
</evidence>
<reference evidence="10 11" key="1">
    <citation type="submission" date="2019-12" db="EMBL/GenBank/DDBJ databases">
        <title>Snethiella sp. nov. sp. isolated from sea sand.</title>
        <authorList>
            <person name="Kim J."/>
            <person name="Jeong S.E."/>
            <person name="Jung H.S."/>
            <person name="Jeon C.O."/>
        </authorList>
    </citation>
    <scope>NUCLEOTIDE SEQUENCE [LARGE SCALE GENOMIC DNA]</scope>
    <source>
        <strain evidence="10 11">DP05</strain>
    </source>
</reference>
<dbReference type="InterPro" id="IPR002524">
    <property type="entry name" value="Cation_efflux"/>
</dbReference>
<dbReference type="SUPFAM" id="SSF161111">
    <property type="entry name" value="Cation efflux protein transmembrane domain-like"/>
    <property type="match status" value="1"/>
</dbReference>
<feature type="transmembrane region" description="Helical" evidence="7">
    <location>
        <begin position="192"/>
        <end position="210"/>
    </location>
</feature>
<evidence type="ECO:0000256" key="1">
    <source>
        <dbReference type="ARBA" id="ARBA00004141"/>
    </source>
</evidence>
<keyword evidence="5 7" id="KW-1133">Transmembrane helix</keyword>
<proteinExistence type="inferred from homology"/>
<dbReference type="NCBIfam" id="TIGR01297">
    <property type="entry name" value="CDF"/>
    <property type="match status" value="1"/>
</dbReference>
<dbReference type="InterPro" id="IPR027470">
    <property type="entry name" value="Cation_efflux_CTD"/>
</dbReference>